<dbReference type="RefSeq" id="YP_009289722.1">
    <property type="nucleotide sequence ID" value="NC_031097.1"/>
</dbReference>
<organism evidence="1 2">
    <name type="scientific">Gordonia phage Zirinka</name>
    <dbReference type="NCBI Taxonomy" id="1887656"/>
    <lineage>
        <taxon>Viruses</taxon>
        <taxon>Duplodnaviria</taxon>
        <taxon>Heunggongvirae</taxon>
        <taxon>Uroviricota</taxon>
        <taxon>Caudoviricetes</taxon>
        <taxon>Nymbaxtervirinae</taxon>
        <taxon>Nymphadoravirus</taxon>
        <taxon>Nymphadoravirus zirinka</taxon>
    </lineage>
</organism>
<accession>A0A1B3B250</accession>
<evidence type="ECO:0000313" key="1">
    <source>
        <dbReference type="EMBL" id="AOE45060.1"/>
    </source>
</evidence>
<reference evidence="1 2" key="1">
    <citation type="submission" date="2016-07" db="EMBL/GenBank/DDBJ databases">
        <authorList>
            <person name="Kane M.T."/>
            <person name="Pham Y.C."/>
            <person name="Reynolds Z.J."/>
            <person name="Sapienza M.S."/>
            <person name="German B.A."/>
            <person name="McDonnell J.E."/>
            <person name="Schafer C.E."/>
            <person name="Yu V.J."/>
            <person name="Furbee E.C."/>
            <person name="Grubb S.R."/>
            <person name="Warner M.H."/>
            <person name="Garlena R.A."/>
            <person name="Russell D.A."/>
            <person name="Pope W.H."/>
            <person name="Jacobs-Sera D."/>
            <person name="Hendrix R.W."/>
            <person name="Hatfull G.F."/>
        </authorList>
    </citation>
    <scope>NUCLEOTIDE SEQUENCE [LARGE SCALE GENOMIC DNA]</scope>
</reference>
<protein>
    <submittedName>
        <fullName evidence="1">Uncharacterized protein</fullName>
    </submittedName>
</protein>
<evidence type="ECO:0000313" key="2">
    <source>
        <dbReference type="Proteomes" id="UP000203771"/>
    </source>
</evidence>
<sequence>MGRGSGPGRRWEASTRAALVARVITHLGYLHPGCSIPIRDWDRHDDYCGRTCCRRANRCRLLGCRSNRSRHRDSLGNRSLHGRLDLVALPGQDRS</sequence>
<dbReference type="KEGG" id="vg:29067640"/>
<dbReference type="EMBL" id="KX557287">
    <property type="protein sequence ID" value="AOE45060.1"/>
    <property type="molecule type" value="Genomic_DNA"/>
</dbReference>
<name>A0A1B3B250_9CAUD</name>
<dbReference type="Proteomes" id="UP000203771">
    <property type="component" value="Segment"/>
</dbReference>
<dbReference type="GeneID" id="29067640"/>
<proteinExistence type="predicted"/>
<gene>
    <name evidence="1" type="primary">62</name>
    <name evidence="1" type="ORF">SEA_ZIRINKA_62</name>
</gene>
<keyword evidence="2" id="KW-1185">Reference proteome</keyword>